<comment type="similarity">
    <text evidence="2">Belongs to the chromate ion transporter (CHR) (TC 2.A.51) family.</text>
</comment>
<proteinExistence type="inferred from homology"/>
<evidence type="ECO:0000256" key="5">
    <source>
        <dbReference type="ARBA" id="ARBA00022989"/>
    </source>
</evidence>
<evidence type="ECO:0000256" key="4">
    <source>
        <dbReference type="ARBA" id="ARBA00022692"/>
    </source>
</evidence>
<reference evidence="9 10" key="1">
    <citation type="submission" date="2020-08" db="EMBL/GenBank/DDBJ databases">
        <title>Genomic Encyclopedia of Type Strains, Phase IV (KMG-V): Genome sequencing to study the core and pangenomes of soil and plant-associated prokaryotes.</title>
        <authorList>
            <person name="Whitman W."/>
        </authorList>
    </citation>
    <scope>NUCLEOTIDE SEQUENCE [LARGE SCALE GENOMIC DNA]</scope>
    <source>
        <strain evidence="9 10">JPY158</strain>
    </source>
</reference>
<name>A0A7W8Q2Q0_PARAM</name>
<evidence type="ECO:0000313" key="9">
    <source>
        <dbReference type="EMBL" id="MBB5422702.1"/>
    </source>
</evidence>
<dbReference type="AlphaFoldDB" id="A0A7W8Q2Q0"/>
<keyword evidence="3" id="KW-1003">Cell membrane</keyword>
<dbReference type="EMBL" id="JACHDD010000002">
    <property type="protein sequence ID" value="MBB5422702.1"/>
    <property type="molecule type" value="Genomic_DNA"/>
</dbReference>
<dbReference type="InterPro" id="IPR003370">
    <property type="entry name" value="Chromate_transpt"/>
</dbReference>
<evidence type="ECO:0008006" key="11">
    <source>
        <dbReference type="Google" id="ProtNLM"/>
    </source>
</evidence>
<keyword evidence="6 8" id="KW-0472">Membrane</keyword>
<comment type="caution">
    <text evidence="9">The sequence shown here is derived from an EMBL/GenBank/DDBJ whole genome shotgun (WGS) entry which is preliminary data.</text>
</comment>
<evidence type="ECO:0000256" key="7">
    <source>
        <dbReference type="SAM" id="MobiDB-lite"/>
    </source>
</evidence>
<evidence type="ECO:0000256" key="2">
    <source>
        <dbReference type="ARBA" id="ARBA00005262"/>
    </source>
</evidence>
<feature type="region of interest" description="Disordered" evidence="7">
    <location>
        <begin position="74"/>
        <end position="97"/>
    </location>
</feature>
<dbReference type="Proteomes" id="UP000592780">
    <property type="component" value="Unassembled WGS sequence"/>
</dbReference>
<keyword evidence="10" id="KW-1185">Reference proteome</keyword>
<feature type="transmembrane region" description="Helical" evidence="8">
    <location>
        <begin position="21"/>
        <end position="40"/>
    </location>
</feature>
<keyword evidence="5 8" id="KW-1133">Transmembrane helix</keyword>
<sequence length="139" mass="15394">MNNELTSPEAALAPTPTLREIIGGFLGLGLISFGGALPLARRALVEQRRWLTSDELIDLLGLCQFLPDRDSVGDHRVHGRDGDEDAESSVVAAGRRKPDRVDRVQARVSRRASPRHLVKPIDQEDYPRLGCLSHFVLSY</sequence>
<evidence type="ECO:0000313" key="10">
    <source>
        <dbReference type="Proteomes" id="UP000592780"/>
    </source>
</evidence>
<protein>
    <recommendedName>
        <fullName evidence="11">Chromate transporter</fullName>
    </recommendedName>
</protein>
<accession>A0A7W8Q2Q0</accession>
<dbReference type="GO" id="GO:0015109">
    <property type="term" value="F:chromate transmembrane transporter activity"/>
    <property type="evidence" value="ECO:0007669"/>
    <property type="project" value="InterPro"/>
</dbReference>
<evidence type="ECO:0000256" key="6">
    <source>
        <dbReference type="ARBA" id="ARBA00023136"/>
    </source>
</evidence>
<evidence type="ECO:0000256" key="1">
    <source>
        <dbReference type="ARBA" id="ARBA00004651"/>
    </source>
</evidence>
<keyword evidence="4 8" id="KW-0812">Transmembrane</keyword>
<evidence type="ECO:0000256" key="3">
    <source>
        <dbReference type="ARBA" id="ARBA00022475"/>
    </source>
</evidence>
<comment type="subcellular location">
    <subcellularLocation>
        <location evidence="1">Cell membrane</location>
        <topology evidence="1">Multi-pass membrane protein</topology>
    </subcellularLocation>
</comment>
<evidence type="ECO:0000256" key="8">
    <source>
        <dbReference type="SAM" id="Phobius"/>
    </source>
</evidence>
<organism evidence="9 10">
    <name type="scientific">Paraburkholderia atlantica</name>
    <dbReference type="NCBI Taxonomy" id="2654982"/>
    <lineage>
        <taxon>Bacteria</taxon>
        <taxon>Pseudomonadati</taxon>
        <taxon>Pseudomonadota</taxon>
        <taxon>Betaproteobacteria</taxon>
        <taxon>Burkholderiales</taxon>
        <taxon>Burkholderiaceae</taxon>
        <taxon>Paraburkholderia</taxon>
    </lineage>
</organism>
<gene>
    <name evidence="9" type="ORF">HDG40_000844</name>
</gene>
<dbReference type="GO" id="GO:0005886">
    <property type="term" value="C:plasma membrane"/>
    <property type="evidence" value="ECO:0007669"/>
    <property type="project" value="UniProtKB-SubCell"/>
</dbReference>
<dbReference type="Pfam" id="PF02417">
    <property type="entry name" value="Chromate_transp"/>
    <property type="match status" value="1"/>
</dbReference>